<dbReference type="InterPro" id="IPR008147">
    <property type="entry name" value="Gln_synt_N"/>
</dbReference>
<dbReference type="Gene3D" id="3.30.590.10">
    <property type="entry name" value="Glutamine synthetase/guanido kinase, catalytic domain"/>
    <property type="match status" value="1"/>
</dbReference>
<dbReference type="SUPFAM" id="SSF55931">
    <property type="entry name" value="Glutamine synthetase/guanido kinase"/>
    <property type="match status" value="1"/>
</dbReference>
<dbReference type="Gene3D" id="3.10.20.70">
    <property type="entry name" value="Glutamine synthetase, N-terminal domain"/>
    <property type="match status" value="1"/>
</dbReference>
<dbReference type="Pfam" id="PF00120">
    <property type="entry name" value="Gln-synt_C"/>
    <property type="match status" value="1"/>
</dbReference>
<dbReference type="SUPFAM" id="SSF54368">
    <property type="entry name" value="Glutamine synthetase, N-terminal domain"/>
    <property type="match status" value="1"/>
</dbReference>
<dbReference type="GO" id="GO:0004356">
    <property type="term" value="F:glutamine synthetase activity"/>
    <property type="evidence" value="ECO:0007669"/>
    <property type="project" value="UniProtKB-EC"/>
</dbReference>
<dbReference type="InterPro" id="IPR014746">
    <property type="entry name" value="Gln_synth/guanido_kin_cat_dom"/>
</dbReference>
<evidence type="ECO:0000256" key="1">
    <source>
        <dbReference type="PROSITE-ProRule" id="PRU01330"/>
    </source>
</evidence>
<keyword evidence="5" id="KW-0436">Ligase</keyword>
<dbReference type="Pfam" id="PF04909">
    <property type="entry name" value="Amidohydro_2"/>
    <property type="match status" value="1"/>
</dbReference>
<keyword evidence="6" id="KW-1185">Reference proteome</keyword>
<comment type="similarity">
    <text evidence="1 2">Belongs to the glutamine synthetase family.</text>
</comment>
<dbReference type="AlphaFoldDB" id="A0ABD1IBC7"/>
<reference evidence="5 6" key="1">
    <citation type="submission" date="2024-06" db="EMBL/GenBank/DDBJ databases">
        <title>A chromosome level genome sequence of Diviner's sage (Salvia divinorum).</title>
        <authorList>
            <person name="Ford S.A."/>
            <person name="Ro D.-K."/>
            <person name="Ness R.W."/>
            <person name="Phillips M.A."/>
        </authorList>
    </citation>
    <scope>NUCLEOTIDE SEQUENCE [LARGE SCALE GENOMIC DNA]</scope>
    <source>
        <strain evidence="5">SAF-2024a</strain>
        <tissue evidence="5">Leaf</tissue>
    </source>
</reference>
<name>A0ABD1IBC7_SALDI</name>
<evidence type="ECO:0000259" key="4">
    <source>
        <dbReference type="PROSITE" id="PS51987"/>
    </source>
</evidence>
<dbReference type="PANTHER" id="PTHR43383:SF2">
    <property type="entry name" value="AMIDOHYDROLASE 2 FAMILY PROTEIN"/>
    <property type="match status" value="1"/>
</dbReference>
<feature type="domain" description="GS beta-grasp" evidence="3">
    <location>
        <begin position="389"/>
        <end position="482"/>
    </location>
</feature>
<dbReference type="SMART" id="SM01230">
    <property type="entry name" value="Gln-synt_C"/>
    <property type="match status" value="1"/>
</dbReference>
<evidence type="ECO:0000256" key="2">
    <source>
        <dbReference type="RuleBase" id="RU000384"/>
    </source>
</evidence>
<evidence type="ECO:0000313" key="6">
    <source>
        <dbReference type="Proteomes" id="UP001567538"/>
    </source>
</evidence>
<accession>A0ABD1IBC7</accession>
<dbReference type="InterPro" id="IPR032466">
    <property type="entry name" value="Metal_Hydrolase"/>
</dbReference>
<evidence type="ECO:0000313" key="5">
    <source>
        <dbReference type="EMBL" id="KAL1566020.1"/>
    </source>
</evidence>
<dbReference type="PROSITE" id="PS51986">
    <property type="entry name" value="GS_BETA_GRASP"/>
    <property type="match status" value="1"/>
</dbReference>
<feature type="domain" description="GS catalytic" evidence="4">
    <location>
        <begin position="489"/>
        <end position="824"/>
    </location>
</feature>
<dbReference type="Gene3D" id="3.20.20.140">
    <property type="entry name" value="Metal-dependent hydrolases"/>
    <property type="match status" value="2"/>
</dbReference>
<dbReference type="SUPFAM" id="SSF51556">
    <property type="entry name" value="Metallo-dependent hydrolases"/>
    <property type="match status" value="1"/>
</dbReference>
<dbReference type="FunFam" id="3.30.590.10:FF:000012">
    <property type="entry name" value="Glutamate-ammonia ligase"/>
    <property type="match status" value="1"/>
</dbReference>
<gene>
    <name evidence="5" type="ORF">AAHA92_01677</name>
</gene>
<dbReference type="PANTHER" id="PTHR43383">
    <property type="entry name" value="NODULIN 6"/>
    <property type="match status" value="1"/>
</dbReference>
<dbReference type="InterPro" id="IPR036651">
    <property type="entry name" value="Gln_synt_N_sf"/>
</dbReference>
<dbReference type="FunFam" id="3.10.20.70:FF:000009">
    <property type="entry name" value="Glutamate-ammonia ligase"/>
    <property type="match status" value="1"/>
</dbReference>
<dbReference type="EMBL" id="JBEAFC010000002">
    <property type="protein sequence ID" value="KAL1566020.1"/>
    <property type="molecule type" value="Genomic_DNA"/>
</dbReference>
<dbReference type="PROSITE" id="PS51987">
    <property type="entry name" value="GS_CATALYTIC"/>
    <property type="match status" value="1"/>
</dbReference>
<dbReference type="Proteomes" id="UP001567538">
    <property type="component" value="Unassembled WGS sequence"/>
</dbReference>
<proteinExistence type="inferred from homology"/>
<comment type="caution">
    <text evidence="5">The sequence shown here is derived from an EMBL/GenBank/DDBJ whole genome shotgun (WGS) entry which is preliminary data.</text>
</comment>
<sequence>MDSMDRYAELKTAVETAELVDAHAHNIVALDSAFPFISCFSEATGAALSAVPHTINFKRSLKEISELYGSNSSLDVVQEYRTNRGLESVTSKCLTATGISAVFIDDGLQLDKMQNIEWHKKFFPYVGRILRIEHVAEKILDEGRPGGAPWTLNLFTKIFVDNLKSYPFCSYKDAEEGLNEVLRAGKPVRITNKNFIDHIFIRALEVAQSFDLPFQIHTGFGDKDLDLRLSNPLHLRSLLEDNRFSKSRIVLLHASYPFSKEASYLASVYSQVYLDFGLAVPKLSFHGMVSSVKELLELAPIKKVMFSTDACGFPESYYLGAKKAREVIFSVLRDACINEDLSVAESIVAVKDIFSENARNLYKITTVSKSIENGIVPLSIRPGVNTSAQGVAFVRIMWVDASGQHRCRVVPQKRFHDVVTKNGVGLACACMGMSSHMDGPADGTNLTGVGEIRLIPDLSTKRLIPWAKEQEMVLADMHLEPGTPWEYCPRDALQRVSKILKDEFNLVMNVGFENEFFLLRSVQVDGKEKWVPFDATPYCSAAAVDAAFPLLSEIMACLQSFNISVEQLHAESGNGQFEFAFGYSNCKNTADNIVFAREAIRAVARKHGLLATFVPKYSLADIGSGSHVHISLSENGQNVFMGRSGETRYGISKVGEEFMAGVLYHLPSILAFTAPVPNSYDRIQPNMWSGAYLCWGVENREAPLRAACPPGTPDGSVSNFEIKAFDGCANPHLGLAAIMAAGIDGLRRKLTLPEPIDDNPDNFKDRVARLPKSLTDSVEALEKDTVLRDLIGEKLLVAIKAIRKAEEKFYSENKDAWKNLIFKY</sequence>
<dbReference type="EC" id="6.3.1.2" evidence="5"/>
<dbReference type="InterPro" id="IPR006680">
    <property type="entry name" value="Amidohydro-rel"/>
</dbReference>
<dbReference type="InterPro" id="IPR008146">
    <property type="entry name" value="Gln_synth_cat_dom"/>
</dbReference>
<evidence type="ECO:0000259" key="3">
    <source>
        <dbReference type="PROSITE" id="PS51986"/>
    </source>
</evidence>
<protein>
    <submittedName>
        <fullName evidence="5">Glutamine synthetase</fullName>
        <ecNumber evidence="5">6.3.1.2</ecNumber>
    </submittedName>
</protein>
<organism evidence="5 6">
    <name type="scientific">Salvia divinorum</name>
    <name type="common">Maria pastora</name>
    <name type="synonym">Diviner's sage</name>
    <dbReference type="NCBI Taxonomy" id="28513"/>
    <lineage>
        <taxon>Eukaryota</taxon>
        <taxon>Viridiplantae</taxon>
        <taxon>Streptophyta</taxon>
        <taxon>Embryophyta</taxon>
        <taxon>Tracheophyta</taxon>
        <taxon>Spermatophyta</taxon>
        <taxon>Magnoliopsida</taxon>
        <taxon>eudicotyledons</taxon>
        <taxon>Gunneridae</taxon>
        <taxon>Pentapetalae</taxon>
        <taxon>asterids</taxon>
        <taxon>lamiids</taxon>
        <taxon>Lamiales</taxon>
        <taxon>Lamiaceae</taxon>
        <taxon>Nepetoideae</taxon>
        <taxon>Mentheae</taxon>
        <taxon>Salviinae</taxon>
        <taxon>Salvia</taxon>
        <taxon>Salvia subgen. Calosphace</taxon>
    </lineage>
</organism>